<sequence>MPASRRSSHRTRPALAPAPGTPARHPPAIIYAAANADGSYEAFAPPRIVPRAAYTGPGPSASVPHLAPPHHEHTHTHAHAPGVAPSYSDPLPAHAASVQSFHLPAAPGVAVSHRSAVAPSHHSAVAPSHHSAVAPSHHSAVAPSHHSAIAPSHHSAIAPSHHSSRPSTGDRERRSLNASSRSRERTRDGWERTRDRDGWERIRGRDGWERIRDRDGWERIRASRVPRPESLPPEPAPAPRSGVGAFGLGRLRRARGADADAGPRTGTRMAARTRMATGAGGRSGGEDTDKDEGSDSSGSTYYVLPSPGQKVRIIRPPEEPDLAAPRAHTLPRAAAGAARVYAQTSARAVERGTVQRQPASAFLSLRDRFYKPLQPARAQAQAPVQVQTAAADAVVEEVAGFGEGWDVVGNIGGGALGLVVA</sequence>
<dbReference type="Proteomes" id="UP000814128">
    <property type="component" value="Unassembled WGS sequence"/>
</dbReference>
<proteinExistence type="predicted"/>
<comment type="caution">
    <text evidence="1">The sequence shown here is derived from an EMBL/GenBank/DDBJ whole genome shotgun (WGS) entry which is preliminary data.</text>
</comment>
<accession>A0ACB8QXH8</accession>
<reference evidence="1" key="2">
    <citation type="journal article" date="2022" name="New Phytol.">
        <title>Evolutionary transition to the ectomycorrhizal habit in the genomes of a hyperdiverse lineage of mushroom-forming fungi.</title>
        <authorList>
            <person name="Looney B."/>
            <person name="Miyauchi S."/>
            <person name="Morin E."/>
            <person name="Drula E."/>
            <person name="Courty P.E."/>
            <person name="Kohler A."/>
            <person name="Kuo A."/>
            <person name="LaButti K."/>
            <person name="Pangilinan J."/>
            <person name="Lipzen A."/>
            <person name="Riley R."/>
            <person name="Andreopoulos W."/>
            <person name="He G."/>
            <person name="Johnson J."/>
            <person name="Nolan M."/>
            <person name="Tritt A."/>
            <person name="Barry K.W."/>
            <person name="Grigoriev I.V."/>
            <person name="Nagy L.G."/>
            <person name="Hibbett D."/>
            <person name="Henrissat B."/>
            <person name="Matheny P.B."/>
            <person name="Labbe J."/>
            <person name="Martin F.M."/>
        </authorList>
    </citation>
    <scope>NUCLEOTIDE SEQUENCE</scope>
    <source>
        <strain evidence="1">EC-137</strain>
    </source>
</reference>
<evidence type="ECO:0000313" key="1">
    <source>
        <dbReference type="EMBL" id="KAI0036408.1"/>
    </source>
</evidence>
<name>A0ACB8QXH8_9AGAM</name>
<dbReference type="EMBL" id="MU273471">
    <property type="protein sequence ID" value="KAI0036408.1"/>
    <property type="molecule type" value="Genomic_DNA"/>
</dbReference>
<reference evidence="1" key="1">
    <citation type="submission" date="2021-02" db="EMBL/GenBank/DDBJ databases">
        <authorList>
            <consortium name="DOE Joint Genome Institute"/>
            <person name="Ahrendt S."/>
            <person name="Looney B.P."/>
            <person name="Miyauchi S."/>
            <person name="Morin E."/>
            <person name="Drula E."/>
            <person name="Courty P.E."/>
            <person name="Chicoki N."/>
            <person name="Fauchery L."/>
            <person name="Kohler A."/>
            <person name="Kuo A."/>
            <person name="Labutti K."/>
            <person name="Pangilinan J."/>
            <person name="Lipzen A."/>
            <person name="Riley R."/>
            <person name="Andreopoulos W."/>
            <person name="He G."/>
            <person name="Johnson J."/>
            <person name="Barry K.W."/>
            <person name="Grigoriev I.V."/>
            <person name="Nagy L."/>
            <person name="Hibbett D."/>
            <person name="Henrissat B."/>
            <person name="Matheny P.B."/>
            <person name="Labbe J."/>
            <person name="Martin F."/>
        </authorList>
    </citation>
    <scope>NUCLEOTIDE SEQUENCE</scope>
    <source>
        <strain evidence="1">EC-137</strain>
    </source>
</reference>
<evidence type="ECO:0000313" key="2">
    <source>
        <dbReference type="Proteomes" id="UP000814128"/>
    </source>
</evidence>
<organism evidence="1 2">
    <name type="scientific">Vararia minispora EC-137</name>
    <dbReference type="NCBI Taxonomy" id="1314806"/>
    <lineage>
        <taxon>Eukaryota</taxon>
        <taxon>Fungi</taxon>
        <taxon>Dikarya</taxon>
        <taxon>Basidiomycota</taxon>
        <taxon>Agaricomycotina</taxon>
        <taxon>Agaricomycetes</taxon>
        <taxon>Russulales</taxon>
        <taxon>Lachnocladiaceae</taxon>
        <taxon>Vararia</taxon>
    </lineage>
</organism>
<protein>
    <submittedName>
        <fullName evidence="1">Uncharacterized protein</fullName>
    </submittedName>
</protein>
<gene>
    <name evidence="1" type="ORF">K488DRAFT_82027</name>
</gene>
<keyword evidence="2" id="KW-1185">Reference proteome</keyword>